<evidence type="ECO:0000313" key="2">
    <source>
        <dbReference type="Proteomes" id="UP001177670"/>
    </source>
</evidence>
<dbReference type="Proteomes" id="UP001177670">
    <property type="component" value="Unassembled WGS sequence"/>
</dbReference>
<evidence type="ECO:0000313" key="1">
    <source>
        <dbReference type="EMBL" id="KAK1129212.1"/>
    </source>
</evidence>
<accession>A0AA40G1Z1</accession>
<name>A0AA40G1Z1_9HYME</name>
<protein>
    <submittedName>
        <fullName evidence="1">Uncharacterized protein</fullName>
    </submittedName>
</protein>
<gene>
    <name evidence="1" type="ORF">K0M31_020342</name>
</gene>
<dbReference type="EMBL" id="JAHYIQ010000009">
    <property type="protein sequence ID" value="KAK1129212.1"/>
    <property type="molecule type" value="Genomic_DNA"/>
</dbReference>
<keyword evidence="2" id="KW-1185">Reference proteome</keyword>
<comment type="caution">
    <text evidence="1">The sequence shown here is derived from an EMBL/GenBank/DDBJ whole genome shotgun (WGS) entry which is preliminary data.</text>
</comment>
<dbReference type="AlphaFoldDB" id="A0AA40G1Z1"/>
<organism evidence="1 2">
    <name type="scientific">Melipona bicolor</name>
    <dbReference type="NCBI Taxonomy" id="60889"/>
    <lineage>
        <taxon>Eukaryota</taxon>
        <taxon>Metazoa</taxon>
        <taxon>Ecdysozoa</taxon>
        <taxon>Arthropoda</taxon>
        <taxon>Hexapoda</taxon>
        <taxon>Insecta</taxon>
        <taxon>Pterygota</taxon>
        <taxon>Neoptera</taxon>
        <taxon>Endopterygota</taxon>
        <taxon>Hymenoptera</taxon>
        <taxon>Apocrita</taxon>
        <taxon>Aculeata</taxon>
        <taxon>Apoidea</taxon>
        <taxon>Anthophila</taxon>
        <taxon>Apidae</taxon>
        <taxon>Melipona</taxon>
    </lineage>
</organism>
<proteinExistence type="predicted"/>
<reference evidence="1" key="1">
    <citation type="submission" date="2021-10" db="EMBL/GenBank/DDBJ databases">
        <title>Melipona bicolor Genome sequencing and assembly.</title>
        <authorList>
            <person name="Araujo N.S."/>
            <person name="Arias M.C."/>
        </authorList>
    </citation>
    <scope>NUCLEOTIDE SEQUENCE</scope>
    <source>
        <strain evidence="1">USP_2M_L1-L4_2017</strain>
        <tissue evidence="1">Whole body</tissue>
    </source>
</reference>
<sequence>MTASRRRDNRTKTEEEITAFVEHSLWEIFVKRCRAKSCYGLLMVTETSIFLITLIHDLCEMYEVKENKDFIIGPEKKTQRP</sequence>